<evidence type="ECO:0000313" key="3">
    <source>
        <dbReference type="Proteomes" id="UP000801428"/>
    </source>
</evidence>
<gene>
    <name evidence="2" type="ORF">E8E13_008311</name>
</gene>
<dbReference type="EMBL" id="SWKU01000009">
    <property type="protein sequence ID" value="KAF3003660.1"/>
    <property type="molecule type" value="Genomic_DNA"/>
</dbReference>
<reference evidence="2" key="1">
    <citation type="submission" date="2019-04" db="EMBL/GenBank/DDBJ databases">
        <title>Sequencing of skin fungus with MAO and IRED activity.</title>
        <authorList>
            <person name="Marsaioli A.J."/>
            <person name="Bonatto J.M.C."/>
            <person name="Reis Junior O."/>
        </authorList>
    </citation>
    <scope>NUCLEOTIDE SEQUENCE</scope>
    <source>
        <strain evidence="2">30M1</strain>
    </source>
</reference>
<dbReference type="Proteomes" id="UP000801428">
    <property type="component" value="Unassembled WGS sequence"/>
</dbReference>
<dbReference type="OrthoDB" id="3800133at2759"/>
<accession>A0A9P4WCN5</accession>
<sequence>MPYILVHPLPAPYSLPYGAPLPIFTTSSRQIALFFHGHGWRVRHVYVEYAVSTPAGERSSLAAPAPDMTSSTPAAPRHTPAQVFLQSSSYWPTTRHLNNPGTPAQPVHDPDPDPDTETDACCTLHPPSAIFSCGPVTELHCYQIPVDAAMFRGPRAFPLQIRWLRYYAWGYIDVEDGNGLVDLRRVDMEAVRRRDEGERKRREKDAVRGLVLRALRRLRDGQGRRIKRWDGEGVRGG</sequence>
<evidence type="ECO:0000313" key="2">
    <source>
        <dbReference type="EMBL" id="KAF3003660.1"/>
    </source>
</evidence>
<protein>
    <submittedName>
        <fullName evidence="2">Uncharacterized protein</fullName>
    </submittedName>
</protein>
<dbReference type="AlphaFoldDB" id="A0A9P4WCN5"/>
<name>A0A9P4WCN5_CURKU</name>
<evidence type="ECO:0000256" key="1">
    <source>
        <dbReference type="SAM" id="MobiDB-lite"/>
    </source>
</evidence>
<keyword evidence="3" id="KW-1185">Reference proteome</keyword>
<feature type="region of interest" description="Disordered" evidence="1">
    <location>
        <begin position="95"/>
        <end position="115"/>
    </location>
</feature>
<proteinExistence type="predicted"/>
<organism evidence="2 3">
    <name type="scientific">Curvularia kusanoi</name>
    <name type="common">Cochliobolus kusanoi</name>
    <dbReference type="NCBI Taxonomy" id="90978"/>
    <lineage>
        <taxon>Eukaryota</taxon>
        <taxon>Fungi</taxon>
        <taxon>Dikarya</taxon>
        <taxon>Ascomycota</taxon>
        <taxon>Pezizomycotina</taxon>
        <taxon>Dothideomycetes</taxon>
        <taxon>Pleosporomycetidae</taxon>
        <taxon>Pleosporales</taxon>
        <taxon>Pleosporineae</taxon>
        <taxon>Pleosporaceae</taxon>
        <taxon>Curvularia</taxon>
    </lineage>
</organism>
<comment type="caution">
    <text evidence="2">The sequence shown here is derived from an EMBL/GenBank/DDBJ whole genome shotgun (WGS) entry which is preliminary data.</text>
</comment>